<dbReference type="SMART" id="SM01027">
    <property type="entry name" value="Beta-Casp"/>
    <property type="match status" value="1"/>
</dbReference>
<gene>
    <name evidence="4" type="ORF">K1Y72_24490</name>
</gene>
<accession>A0ABS7G148</accession>
<proteinExistence type="predicted"/>
<sequence>MGAAHRCAGCGEGPAPYRAELAEDRAEAACAAALDLIEAADLRKVLRQAPPKIQRHLLSYLHLRDSKKVTDRIAEQLLRAVRGGDPRRRAALDEMLASPVRHALSNAEGRTAADCAALLEGRAPDVPAGQVSWLLHPSFWDQPLPIVRWRLARGLRDSLPLSALALGLLVADADVLGDAGQALREAWTALRADHPELPRDPAGIEQALAGPLDAVVVTHAHLDHCGYVPALVARRPGLRVIATPETVRLMPVMWADSVKVMRGRDRDRTRWGLAEAGALYDHADLEDAARSCEELRFGAARRIGELTVELFPAGHILGAAGVVVHAGGDRAVITGDISGFRQESVDGYALPDAARGAGLLVMESTCCTEEHRGRDARVGDLVRAAREVCDGGGRVLVPAFALGRAQEIALILRRHLPGVPVRIDGMARELSELFEASTAGTDHPLEIFGGGVAPANRPADLDSFRRSVVITTSGMLTGGPAVQWARRILPDPGSALFVSGYQDEESPGRALLRLAGEGGGAFTLPDHGGDVTVPVRARVETMRLSGHADRAALLDIADEVAAREIMLVHGLRGRQRRFGEVLEMRGHDVRATGAWRAG</sequence>
<dbReference type="InterPro" id="IPR001279">
    <property type="entry name" value="Metallo-B-lactamas"/>
</dbReference>
<dbReference type="InterPro" id="IPR036866">
    <property type="entry name" value="RibonucZ/Hydroxyglut_hydro"/>
</dbReference>
<evidence type="ECO:0000313" key="4">
    <source>
        <dbReference type="EMBL" id="MBW8485562.1"/>
    </source>
</evidence>
<dbReference type="Proteomes" id="UP000774570">
    <property type="component" value="Unassembled WGS sequence"/>
</dbReference>
<dbReference type="InterPro" id="IPR022712">
    <property type="entry name" value="Beta_Casp"/>
</dbReference>
<dbReference type="Pfam" id="PF07521">
    <property type="entry name" value="RMMBL"/>
    <property type="match status" value="1"/>
</dbReference>
<keyword evidence="5" id="KW-1185">Reference proteome</keyword>
<evidence type="ECO:0000259" key="2">
    <source>
        <dbReference type="SMART" id="SM00849"/>
    </source>
</evidence>
<dbReference type="Pfam" id="PF10996">
    <property type="entry name" value="Beta-Casp"/>
    <property type="match status" value="1"/>
</dbReference>
<dbReference type="PANTHER" id="PTHR11203:SF37">
    <property type="entry name" value="INTEGRATOR COMPLEX SUBUNIT 11"/>
    <property type="match status" value="1"/>
</dbReference>
<reference evidence="4 5" key="1">
    <citation type="submission" date="2021-07" db="EMBL/GenBank/DDBJ databases">
        <title>Actinomadura sp. PM05-2 isolated from lichen.</title>
        <authorList>
            <person name="Somphong A."/>
            <person name="Phongsopitanun W."/>
            <person name="Tanasupawat S."/>
            <person name="Peongsungnone V."/>
        </authorList>
    </citation>
    <scope>NUCLEOTIDE SEQUENCE [LARGE SCALE GENOMIC DNA]</scope>
    <source>
        <strain evidence="4 5">PM05-2</strain>
    </source>
</reference>
<dbReference type="RefSeq" id="WP_220168806.1">
    <property type="nucleotide sequence ID" value="NZ_JAIBOA010000017.1"/>
</dbReference>
<name>A0ABS7G148_9ACTN</name>
<dbReference type="SMART" id="SM00849">
    <property type="entry name" value="Lactamase_B"/>
    <property type="match status" value="1"/>
</dbReference>
<dbReference type="InterPro" id="IPR050698">
    <property type="entry name" value="MBL"/>
</dbReference>
<feature type="domain" description="Beta-Casp" evidence="3">
    <location>
        <begin position="405"/>
        <end position="511"/>
    </location>
</feature>
<evidence type="ECO:0000313" key="5">
    <source>
        <dbReference type="Proteomes" id="UP000774570"/>
    </source>
</evidence>
<dbReference type="Gene3D" id="3.40.50.10890">
    <property type="match status" value="1"/>
</dbReference>
<keyword evidence="1" id="KW-0378">Hydrolase</keyword>
<evidence type="ECO:0000259" key="3">
    <source>
        <dbReference type="SMART" id="SM01027"/>
    </source>
</evidence>
<feature type="domain" description="Metallo-beta-lactamase" evidence="2">
    <location>
        <begin position="160"/>
        <end position="392"/>
    </location>
</feature>
<protein>
    <submittedName>
        <fullName evidence="4">MBL fold metallo-hydrolase</fullName>
    </submittedName>
</protein>
<dbReference type="Gene3D" id="3.60.15.10">
    <property type="entry name" value="Ribonuclease Z/Hydroxyacylglutathione hydrolase-like"/>
    <property type="match status" value="1"/>
</dbReference>
<evidence type="ECO:0000256" key="1">
    <source>
        <dbReference type="ARBA" id="ARBA00022801"/>
    </source>
</evidence>
<organism evidence="4 5">
    <name type="scientific">Actinomadura parmotrematis</name>
    <dbReference type="NCBI Taxonomy" id="2864039"/>
    <lineage>
        <taxon>Bacteria</taxon>
        <taxon>Bacillati</taxon>
        <taxon>Actinomycetota</taxon>
        <taxon>Actinomycetes</taxon>
        <taxon>Streptosporangiales</taxon>
        <taxon>Thermomonosporaceae</taxon>
        <taxon>Actinomadura</taxon>
    </lineage>
</organism>
<comment type="caution">
    <text evidence="4">The sequence shown here is derived from an EMBL/GenBank/DDBJ whole genome shotgun (WGS) entry which is preliminary data.</text>
</comment>
<dbReference type="SUPFAM" id="SSF56281">
    <property type="entry name" value="Metallo-hydrolase/oxidoreductase"/>
    <property type="match status" value="1"/>
</dbReference>
<dbReference type="PANTHER" id="PTHR11203">
    <property type="entry name" value="CLEAVAGE AND POLYADENYLATION SPECIFICITY FACTOR FAMILY MEMBER"/>
    <property type="match status" value="1"/>
</dbReference>
<dbReference type="Pfam" id="PF00753">
    <property type="entry name" value="Lactamase_B"/>
    <property type="match status" value="1"/>
</dbReference>
<dbReference type="InterPro" id="IPR011108">
    <property type="entry name" value="RMMBL"/>
</dbReference>
<dbReference type="EMBL" id="JAIBOA010000017">
    <property type="protein sequence ID" value="MBW8485562.1"/>
    <property type="molecule type" value="Genomic_DNA"/>
</dbReference>